<name>A0A127V8C9_9SPHI</name>
<gene>
    <name evidence="4" type="ORF">AY601_0502</name>
</gene>
<evidence type="ECO:0000313" key="4">
    <source>
        <dbReference type="EMBL" id="AMP97457.1"/>
    </source>
</evidence>
<organism evidence="4 5">
    <name type="scientific">Pedobacter cryoconitis</name>
    <dbReference type="NCBI Taxonomy" id="188932"/>
    <lineage>
        <taxon>Bacteria</taxon>
        <taxon>Pseudomonadati</taxon>
        <taxon>Bacteroidota</taxon>
        <taxon>Sphingobacteriia</taxon>
        <taxon>Sphingobacteriales</taxon>
        <taxon>Sphingobacteriaceae</taxon>
        <taxon>Pedobacter</taxon>
    </lineage>
</organism>
<evidence type="ECO:0000256" key="1">
    <source>
        <dbReference type="ARBA" id="ARBA00006252"/>
    </source>
</evidence>
<accession>A0A127V8C9</accession>
<feature type="domain" description="Flavodoxin-like fold" evidence="3">
    <location>
        <begin position="3"/>
        <end position="170"/>
    </location>
</feature>
<dbReference type="RefSeq" id="WP_068395953.1">
    <property type="nucleotide sequence ID" value="NZ_CP014504.1"/>
</dbReference>
<dbReference type="KEGG" id="pcm:AY601_0502"/>
<dbReference type="PANTHER" id="PTHR10204">
    <property type="entry name" value="NAD P H OXIDOREDUCTASE-RELATED"/>
    <property type="match status" value="1"/>
</dbReference>
<evidence type="ECO:0000313" key="5">
    <source>
        <dbReference type="Proteomes" id="UP000071561"/>
    </source>
</evidence>
<dbReference type="EMBL" id="CP014504">
    <property type="protein sequence ID" value="AMP97457.1"/>
    <property type="molecule type" value="Genomic_DNA"/>
</dbReference>
<dbReference type="GO" id="GO:0003955">
    <property type="term" value="F:NAD(P)H dehydrogenase (quinone) activity"/>
    <property type="evidence" value="ECO:0007669"/>
    <property type="project" value="TreeGrafter"/>
</dbReference>
<dbReference type="Proteomes" id="UP000071561">
    <property type="component" value="Chromosome"/>
</dbReference>
<dbReference type="InterPro" id="IPR051545">
    <property type="entry name" value="NAD(P)H_dehydrogenase_qn"/>
</dbReference>
<sequence length="189" mass="21847">MKQLLIINGDPEKTAATSYLIQAYVKGAKEAGAHIKEIAIVDLIFNSNKQFNNRVTELEPDLKRALDLILWANHVVLFCPVYLSSIPTRITGFFDRLFMPDQVFHPSQQKVNTNFSGKSARIVSILDQETFEYWKQDKKITYLSIKRNVFENCRFHPVLTNTIGQLYSLDNDYSKKWLRKLEAFGSKII</sequence>
<keyword evidence="5" id="KW-1185">Reference proteome</keyword>
<dbReference type="InterPro" id="IPR029039">
    <property type="entry name" value="Flavoprotein-like_sf"/>
</dbReference>
<proteinExistence type="inferred from homology"/>
<dbReference type="OrthoDB" id="652200at2"/>
<dbReference type="Pfam" id="PF02525">
    <property type="entry name" value="Flavodoxin_2"/>
    <property type="match status" value="1"/>
</dbReference>
<keyword evidence="2" id="KW-0560">Oxidoreductase</keyword>
<dbReference type="AlphaFoldDB" id="A0A127V8C9"/>
<dbReference type="InterPro" id="IPR003680">
    <property type="entry name" value="Flavodoxin_fold"/>
</dbReference>
<protein>
    <recommendedName>
        <fullName evidence="3">Flavodoxin-like fold domain-containing protein</fullName>
    </recommendedName>
</protein>
<dbReference type="Gene3D" id="3.40.50.360">
    <property type="match status" value="1"/>
</dbReference>
<dbReference type="GO" id="GO:0005829">
    <property type="term" value="C:cytosol"/>
    <property type="evidence" value="ECO:0007669"/>
    <property type="project" value="TreeGrafter"/>
</dbReference>
<dbReference type="PANTHER" id="PTHR10204:SF34">
    <property type="entry name" value="NAD(P)H DEHYDROGENASE [QUINONE] 1 ISOFORM 1"/>
    <property type="match status" value="1"/>
</dbReference>
<dbReference type="SUPFAM" id="SSF52218">
    <property type="entry name" value="Flavoproteins"/>
    <property type="match status" value="1"/>
</dbReference>
<comment type="similarity">
    <text evidence="1">Belongs to the NAD(P)H dehydrogenase (quinone) family.</text>
</comment>
<evidence type="ECO:0000256" key="2">
    <source>
        <dbReference type="ARBA" id="ARBA00023002"/>
    </source>
</evidence>
<dbReference type="PATRIC" id="fig|188932.3.peg.511"/>
<reference evidence="4 5" key="1">
    <citation type="submission" date="2016-03" db="EMBL/GenBank/DDBJ databases">
        <title>Complete genome sequence of Pedobacter cryoconitis PAMC 27485.</title>
        <authorList>
            <person name="Lee J."/>
            <person name="Kim O.-S."/>
        </authorList>
    </citation>
    <scope>NUCLEOTIDE SEQUENCE [LARGE SCALE GENOMIC DNA]</scope>
    <source>
        <strain evidence="4 5">PAMC 27485</strain>
    </source>
</reference>
<evidence type="ECO:0000259" key="3">
    <source>
        <dbReference type="Pfam" id="PF02525"/>
    </source>
</evidence>